<keyword evidence="1" id="KW-0175">Coiled coil</keyword>
<sequence>MVHVRKLVLAIAAATALSSGMAQALELGELTLKSAANQPLVAEIELRDVAQLTAPEIVPGLASPDEFARAGLERQAFLNQLSFTPVINPGGRSVIQVTSPAPLSEPLLKFLVQVIYPSGRLMRDYSVLVDASKFSPQAAEAATPAATPAVTAPAASNGREYTTTSRDTLWEIAARFREQASVQQTMLAIQAMNPSAFQDANINRLRAGQVLRIPDSNDATALAQPQAIAEVARQNAAWREGRRLGPRAQQLDATRGNGRGNAPVPAQTDNLKLVSGDANAANAKGLAGDNKALTDKLAVTQEGLDSARRENSELQSRLADLQSQLDKANRLLQLKSDQLARLEAGANAAPAVTAPAPAATPEAVAPAPDAAVTSAPPAVDAQLTPSTQAPVASPDATTPPVVAPAPATEDNHTGSWLLGTAAGLAVAAALLAAWLLARRRRAQQESERHARMARELAEAQEFRPEDFEAPVGSFDSLGTSSPSVRLAPAMVAASVAAAAAAEASAGEAPVYARPDRIAVRQEVPSVASLVVAPAASDPLEQAQAHIDNDRYMSARDVLEAGVRNEPQRSDLRLKLMEVYGQQGDRDGFIAQERHLMAHGGNPAPVDELKARFPAMAGLAAGLSAAAVAAELDAQYVKDLLQDDASAPEPIGDVFDTNFDLSLDGIEPVAADATPETTERATPRDEVDFETLLRESAAERSNVEPEPEVGLEQAADAEQATERPAPSEANEMDALGPLETPRVLGEDEASAPERTHREQLDDFDLALSSEQLEDQDRFAADVNDVNAQLDELSHSLGQASLDNGLHGEGRAGEGLDEFDFLSDSDEVTTKLDLARAYIEMADAEGARDILDEVLKEGTMAQQKEARKMLATLS</sequence>
<feature type="region of interest" description="Disordered" evidence="2">
    <location>
        <begin position="359"/>
        <end position="378"/>
    </location>
</feature>
<dbReference type="InterPro" id="IPR057840">
    <property type="entry name" value="FimV_N"/>
</dbReference>
<name>A0ABX0YA97_9PSED</name>
<dbReference type="NCBIfam" id="TIGR03505">
    <property type="entry name" value="FimV_core"/>
    <property type="match status" value="1"/>
</dbReference>
<evidence type="ECO:0000313" key="5">
    <source>
        <dbReference type="EMBL" id="NJO99904.1"/>
    </source>
</evidence>
<dbReference type="RefSeq" id="WP_168081551.1">
    <property type="nucleotide sequence ID" value="NZ_JAAVJI010000002.1"/>
</dbReference>
<dbReference type="InterPro" id="IPR018392">
    <property type="entry name" value="LysM"/>
</dbReference>
<accession>A0ABX0YA97</accession>
<evidence type="ECO:0000256" key="2">
    <source>
        <dbReference type="SAM" id="MobiDB-lite"/>
    </source>
</evidence>
<dbReference type="Pfam" id="PF01476">
    <property type="entry name" value="LysM"/>
    <property type="match status" value="1"/>
</dbReference>
<dbReference type="CDD" id="cd00118">
    <property type="entry name" value="LysM"/>
    <property type="match status" value="1"/>
</dbReference>
<feature type="signal peptide" evidence="3">
    <location>
        <begin position="1"/>
        <end position="24"/>
    </location>
</feature>
<dbReference type="PROSITE" id="PS51782">
    <property type="entry name" value="LYSM"/>
    <property type="match status" value="1"/>
</dbReference>
<dbReference type="InterPro" id="IPR038440">
    <property type="entry name" value="FimV_C_sf"/>
</dbReference>
<protein>
    <submittedName>
        <fullName evidence="5">FimV family protein</fullName>
    </submittedName>
</protein>
<feature type="region of interest" description="Disordered" evidence="2">
    <location>
        <begin position="694"/>
        <end position="738"/>
    </location>
</feature>
<dbReference type="InterPro" id="IPR020012">
    <property type="entry name" value="LysM_FimV"/>
</dbReference>
<gene>
    <name evidence="5" type="ORF">HBH25_03380</name>
</gene>
<dbReference type="EMBL" id="JAAVJI010000002">
    <property type="protein sequence ID" value="NJO99904.1"/>
    <property type="molecule type" value="Genomic_DNA"/>
</dbReference>
<keyword evidence="3" id="KW-0732">Signal</keyword>
<evidence type="ECO:0000259" key="4">
    <source>
        <dbReference type="PROSITE" id="PS51782"/>
    </source>
</evidence>
<evidence type="ECO:0000256" key="1">
    <source>
        <dbReference type="SAM" id="Coils"/>
    </source>
</evidence>
<feature type="coiled-coil region" evidence="1">
    <location>
        <begin position="290"/>
        <end position="345"/>
    </location>
</feature>
<dbReference type="Proteomes" id="UP000746535">
    <property type="component" value="Unassembled WGS sequence"/>
</dbReference>
<proteinExistence type="predicted"/>
<dbReference type="NCBIfam" id="TIGR03504">
    <property type="entry name" value="FimV_Cterm"/>
    <property type="match status" value="1"/>
</dbReference>
<dbReference type="InterPro" id="IPR020011">
    <property type="entry name" value="FimV_C"/>
</dbReference>
<feature type="domain" description="LysM" evidence="4">
    <location>
        <begin position="159"/>
        <end position="213"/>
    </location>
</feature>
<dbReference type="InterPro" id="IPR036779">
    <property type="entry name" value="LysM_dom_sf"/>
</dbReference>
<dbReference type="Gene3D" id="1.20.58.2200">
    <property type="match status" value="1"/>
</dbReference>
<organism evidence="5 6">
    <name type="scientific">Pseudomonas quercus</name>
    <dbReference type="NCBI Taxonomy" id="2722792"/>
    <lineage>
        <taxon>Bacteria</taxon>
        <taxon>Pseudomonadati</taxon>
        <taxon>Pseudomonadota</taxon>
        <taxon>Gammaproteobacteria</taxon>
        <taxon>Pseudomonadales</taxon>
        <taxon>Pseudomonadaceae</taxon>
        <taxon>Pseudomonas</taxon>
    </lineage>
</organism>
<dbReference type="Pfam" id="PF25800">
    <property type="entry name" value="FimV_N"/>
    <property type="match status" value="1"/>
</dbReference>
<comment type="caution">
    <text evidence="5">The sequence shown here is derived from an EMBL/GenBank/DDBJ whole genome shotgun (WGS) entry which is preliminary data.</text>
</comment>
<keyword evidence="6" id="KW-1185">Reference proteome</keyword>
<feature type="chain" id="PRO_5046206989" evidence="3">
    <location>
        <begin position="25"/>
        <end position="872"/>
    </location>
</feature>
<evidence type="ECO:0000313" key="6">
    <source>
        <dbReference type="Proteomes" id="UP000746535"/>
    </source>
</evidence>
<feature type="compositionally biased region" description="Basic and acidic residues" evidence="2">
    <location>
        <begin position="676"/>
        <end position="687"/>
    </location>
</feature>
<reference evidence="5 6" key="1">
    <citation type="submission" date="2020-03" db="EMBL/GenBank/DDBJ databases">
        <authorList>
            <person name="Wang L."/>
            <person name="He N."/>
            <person name="Li Y."/>
            <person name="Fang Y."/>
            <person name="Zhang F."/>
        </authorList>
    </citation>
    <scope>NUCLEOTIDE SEQUENCE [LARGE SCALE GENOMIC DNA]</scope>
    <source>
        <strain evidence="6">hsmgli-8</strain>
    </source>
</reference>
<feature type="region of interest" description="Disordered" evidence="2">
    <location>
        <begin position="668"/>
        <end position="687"/>
    </location>
</feature>
<evidence type="ECO:0000256" key="3">
    <source>
        <dbReference type="SAM" id="SignalP"/>
    </source>
</evidence>
<dbReference type="Gene3D" id="3.10.350.10">
    <property type="entry name" value="LysM domain"/>
    <property type="match status" value="1"/>
</dbReference>